<protein>
    <submittedName>
        <fullName evidence="4">Nitroreductase</fullName>
    </submittedName>
</protein>
<dbReference type="AlphaFoldDB" id="A0A7W8E2S9"/>
<dbReference type="RefSeq" id="WP_184214489.1">
    <property type="nucleotide sequence ID" value="NZ_JACHIP010000002.1"/>
</dbReference>
<evidence type="ECO:0000313" key="4">
    <source>
        <dbReference type="EMBL" id="MBB5056509.1"/>
    </source>
</evidence>
<dbReference type="InterPro" id="IPR029479">
    <property type="entry name" value="Nitroreductase"/>
</dbReference>
<keyword evidence="5" id="KW-1185">Reference proteome</keyword>
<dbReference type="PANTHER" id="PTHR43673:SF10">
    <property type="entry name" value="NADH DEHYDROGENASE_NAD(P)H NITROREDUCTASE XCC3605-RELATED"/>
    <property type="match status" value="1"/>
</dbReference>
<evidence type="ECO:0000256" key="2">
    <source>
        <dbReference type="ARBA" id="ARBA00023002"/>
    </source>
</evidence>
<evidence type="ECO:0000313" key="5">
    <source>
        <dbReference type="Proteomes" id="UP000540989"/>
    </source>
</evidence>
<dbReference type="Pfam" id="PF00881">
    <property type="entry name" value="Nitroreductase"/>
    <property type="match status" value="1"/>
</dbReference>
<dbReference type="GO" id="GO:0016491">
    <property type="term" value="F:oxidoreductase activity"/>
    <property type="evidence" value="ECO:0007669"/>
    <property type="project" value="UniProtKB-KW"/>
</dbReference>
<organism evidence="4 5">
    <name type="scientific">Granulicella aggregans</name>
    <dbReference type="NCBI Taxonomy" id="474949"/>
    <lineage>
        <taxon>Bacteria</taxon>
        <taxon>Pseudomonadati</taxon>
        <taxon>Acidobacteriota</taxon>
        <taxon>Terriglobia</taxon>
        <taxon>Terriglobales</taxon>
        <taxon>Acidobacteriaceae</taxon>
        <taxon>Granulicella</taxon>
    </lineage>
</organism>
<comment type="caution">
    <text evidence="4">The sequence shown here is derived from an EMBL/GenBank/DDBJ whole genome shotgun (WGS) entry which is preliminary data.</text>
</comment>
<evidence type="ECO:0000259" key="3">
    <source>
        <dbReference type="Pfam" id="PF00881"/>
    </source>
</evidence>
<dbReference type="Gene3D" id="3.40.109.10">
    <property type="entry name" value="NADH Oxidase"/>
    <property type="match status" value="1"/>
</dbReference>
<dbReference type="PANTHER" id="PTHR43673">
    <property type="entry name" value="NAD(P)H NITROREDUCTASE YDGI-RELATED"/>
    <property type="match status" value="1"/>
</dbReference>
<dbReference type="EMBL" id="JACHIP010000002">
    <property type="protein sequence ID" value="MBB5056509.1"/>
    <property type="molecule type" value="Genomic_DNA"/>
</dbReference>
<name>A0A7W8E2S9_9BACT</name>
<comment type="similarity">
    <text evidence="1">Belongs to the nitroreductase family.</text>
</comment>
<accession>A0A7W8E2S9</accession>
<keyword evidence="2" id="KW-0560">Oxidoreductase</keyword>
<dbReference type="InterPro" id="IPR000415">
    <property type="entry name" value="Nitroreductase-like"/>
</dbReference>
<sequence length="204" mass="21969">MDNLEALKHAPAELGIHDLIASRWSPRAFSDKAVSADDLTKIFTAASWAASSTNEQPWRFLVGRKGDETFAKILESLVAFNQTWAGKAPVLVLSAGKKTFSPGPYGGGANDYALHDTGAASATMSLQAMALGLHTHGMGGFDKEKARAHFGIPEDFEIGAVWALGYLGEPDSLSEVLKGRELAERTRKPVGEFVFSEWDVAAKF</sequence>
<feature type="domain" description="Nitroreductase" evidence="3">
    <location>
        <begin position="20"/>
        <end position="166"/>
    </location>
</feature>
<reference evidence="4 5" key="1">
    <citation type="submission" date="2020-08" db="EMBL/GenBank/DDBJ databases">
        <title>Genomic Encyclopedia of Type Strains, Phase IV (KMG-V): Genome sequencing to study the core and pangenomes of soil and plant-associated prokaryotes.</title>
        <authorList>
            <person name="Whitman W."/>
        </authorList>
    </citation>
    <scope>NUCLEOTIDE SEQUENCE [LARGE SCALE GENOMIC DNA]</scope>
    <source>
        <strain evidence="4 5">M8UP14</strain>
    </source>
</reference>
<dbReference type="SUPFAM" id="SSF55469">
    <property type="entry name" value="FMN-dependent nitroreductase-like"/>
    <property type="match status" value="1"/>
</dbReference>
<evidence type="ECO:0000256" key="1">
    <source>
        <dbReference type="ARBA" id="ARBA00007118"/>
    </source>
</evidence>
<dbReference type="Proteomes" id="UP000540989">
    <property type="component" value="Unassembled WGS sequence"/>
</dbReference>
<gene>
    <name evidence="4" type="ORF">HDF16_001194</name>
</gene>
<proteinExistence type="inferred from homology"/>
<dbReference type="CDD" id="cd02138">
    <property type="entry name" value="TdsD-like"/>
    <property type="match status" value="1"/>
</dbReference>